<feature type="region of interest" description="Disordered" evidence="1">
    <location>
        <begin position="1"/>
        <end position="156"/>
    </location>
</feature>
<accession>A0ABD3U5I6</accession>
<dbReference type="AlphaFoldDB" id="A0ABD3U5I6"/>
<feature type="compositionally biased region" description="Basic and acidic residues" evidence="1">
    <location>
        <begin position="1"/>
        <end position="14"/>
    </location>
</feature>
<feature type="compositionally biased region" description="Basic and acidic residues" evidence="1">
    <location>
        <begin position="58"/>
        <end position="72"/>
    </location>
</feature>
<feature type="compositionally biased region" description="Polar residues" evidence="1">
    <location>
        <begin position="122"/>
        <end position="138"/>
    </location>
</feature>
<dbReference type="EMBL" id="JBJXBP010000002">
    <property type="protein sequence ID" value="KAL3844682.1"/>
    <property type="molecule type" value="Genomic_DNA"/>
</dbReference>
<feature type="compositionally biased region" description="Basic residues" evidence="1">
    <location>
        <begin position="139"/>
        <end position="149"/>
    </location>
</feature>
<evidence type="ECO:0000313" key="3">
    <source>
        <dbReference type="Proteomes" id="UP001634393"/>
    </source>
</evidence>
<feature type="compositionally biased region" description="Basic residues" evidence="1">
    <location>
        <begin position="73"/>
        <end position="94"/>
    </location>
</feature>
<reference evidence="2 3" key="1">
    <citation type="submission" date="2024-12" db="EMBL/GenBank/DDBJ databases">
        <title>The unique morphological basis and parallel evolutionary history of personate flowers in Penstemon.</title>
        <authorList>
            <person name="Depatie T.H."/>
            <person name="Wessinger C.A."/>
        </authorList>
    </citation>
    <scope>NUCLEOTIDE SEQUENCE [LARGE SCALE GENOMIC DNA]</scope>
    <source>
        <strain evidence="2">WTNN_2</strain>
        <tissue evidence="2">Leaf</tissue>
    </source>
</reference>
<protein>
    <submittedName>
        <fullName evidence="2">Uncharacterized protein</fullName>
    </submittedName>
</protein>
<organism evidence="2 3">
    <name type="scientific">Penstemon smallii</name>
    <dbReference type="NCBI Taxonomy" id="265156"/>
    <lineage>
        <taxon>Eukaryota</taxon>
        <taxon>Viridiplantae</taxon>
        <taxon>Streptophyta</taxon>
        <taxon>Embryophyta</taxon>
        <taxon>Tracheophyta</taxon>
        <taxon>Spermatophyta</taxon>
        <taxon>Magnoliopsida</taxon>
        <taxon>eudicotyledons</taxon>
        <taxon>Gunneridae</taxon>
        <taxon>Pentapetalae</taxon>
        <taxon>asterids</taxon>
        <taxon>lamiids</taxon>
        <taxon>Lamiales</taxon>
        <taxon>Plantaginaceae</taxon>
        <taxon>Cheloneae</taxon>
        <taxon>Penstemon</taxon>
    </lineage>
</organism>
<evidence type="ECO:0000313" key="2">
    <source>
        <dbReference type="EMBL" id="KAL3844682.1"/>
    </source>
</evidence>
<name>A0ABD3U5I6_9LAMI</name>
<keyword evidence="3" id="KW-1185">Reference proteome</keyword>
<gene>
    <name evidence="2" type="ORF">ACJIZ3_002085</name>
</gene>
<proteinExistence type="predicted"/>
<evidence type="ECO:0000256" key="1">
    <source>
        <dbReference type="SAM" id="MobiDB-lite"/>
    </source>
</evidence>
<comment type="caution">
    <text evidence="2">The sequence shown here is derived from an EMBL/GenBank/DDBJ whole genome shotgun (WGS) entry which is preliminary data.</text>
</comment>
<sequence>MKEEKKQKKFHDALLKMLYPPQEEKEEEEEHTNKLIEPLYHLPEDLEIEENNESSSCSKEREDGDLVSEKPTRAQRKRLRKKKLKEAASQRRKIIGPLLPSSIGDSENVPEESVRQNAALEPNTTTDSSGEPASCSKSNKLKQRRKSKKLNSSNID</sequence>
<dbReference type="Proteomes" id="UP001634393">
    <property type="component" value="Unassembled WGS sequence"/>
</dbReference>